<sequence length="350" mass="37616">MAEPSADAPETEALGTYVNAEDILGDDDEDTDPESPTGTTGTHAQPLSHDDRANDVAGDDGAPAEANSSALPSLDEGKSSRPNTAGAGGAEQPGSGDEPVSLPPAPGATRKDLGSRGSTQLDSRQNSHHEASTSGSGQKQPTSPGGSLPPINQRMGSSASKATSRSAGASPQPSSPSRSPIAARTYYKPPPPPPPPPKPKPRERHDTSAVDPTYLNTAVYRTVPGLGRVYDWKLQHDVNSALLKQKKDKERMEKVLEAARVQLQAREANERAFHEWMAAKAQEKQQQHVQSRRINYVTTLYQTLLKEDPVDNRERETQWVPNFAFPTGTTAQARSGPLPTANEKVERFRL</sequence>
<accession>A0A835TL29</accession>
<dbReference type="EMBL" id="JAEHOC010000004">
    <property type="protein sequence ID" value="KAG2442519.1"/>
    <property type="molecule type" value="Genomic_DNA"/>
</dbReference>
<reference evidence="3" key="1">
    <citation type="journal article" date="2020" name="bioRxiv">
        <title>Comparative genomics of Chlamydomonas.</title>
        <authorList>
            <person name="Craig R.J."/>
            <person name="Hasan A.R."/>
            <person name="Ness R.W."/>
            <person name="Keightley P.D."/>
        </authorList>
    </citation>
    <scope>NUCLEOTIDE SEQUENCE</scope>
    <source>
        <strain evidence="3">SAG 7.73</strain>
    </source>
</reference>
<evidence type="ECO:0000256" key="1">
    <source>
        <dbReference type="SAM" id="Coils"/>
    </source>
</evidence>
<keyword evidence="4" id="KW-1185">Reference proteome</keyword>
<feature type="region of interest" description="Disordered" evidence="2">
    <location>
        <begin position="326"/>
        <end position="350"/>
    </location>
</feature>
<feature type="compositionally biased region" description="Polar residues" evidence="2">
    <location>
        <begin position="154"/>
        <end position="163"/>
    </location>
</feature>
<evidence type="ECO:0000313" key="4">
    <source>
        <dbReference type="Proteomes" id="UP000650467"/>
    </source>
</evidence>
<feature type="compositionally biased region" description="Polar residues" evidence="2">
    <location>
        <begin position="132"/>
        <end position="145"/>
    </location>
</feature>
<feature type="compositionally biased region" description="Pro residues" evidence="2">
    <location>
        <begin position="188"/>
        <end position="198"/>
    </location>
</feature>
<protein>
    <submittedName>
        <fullName evidence="3">Uncharacterized protein</fullName>
    </submittedName>
</protein>
<feature type="region of interest" description="Disordered" evidence="2">
    <location>
        <begin position="1"/>
        <end position="213"/>
    </location>
</feature>
<gene>
    <name evidence="3" type="ORF">HXX76_002605</name>
</gene>
<feature type="coiled-coil region" evidence="1">
    <location>
        <begin position="242"/>
        <end position="269"/>
    </location>
</feature>
<organism evidence="3 4">
    <name type="scientific">Chlamydomonas incerta</name>
    <dbReference type="NCBI Taxonomy" id="51695"/>
    <lineage>
        <taxon>Eukaryota</taxon>
        <taxon>Viridiplantae</taxon>
        <taxon>Chlorophyta</taxon>
        <taxon>core chlorophytes</taxon>
        <taxon>Chlorophyceae</taxon>
        <taxon>CS clade</taxon>
        <taxon>Chlamydomonadales</taxon>
        <taxon>Chlamydomonadaceae</taxon>
        <taxon>Chlamydomonas</taxon>
    </lineage>
</organism>
<feature type="compositionally biased region" description="Acidic residues" evidence="2">
    <location>
        <begin position="23"/>
        <end position="33"/>
    </location>
</feature>
<name>A0A835TL29_CHLIN</name>
<dbReference type="OrthoDB" id="546699at2759"/>
<dbReference type="AlphaFoldDB" id="A0A835TL29"/>
<proteinExistence type="predicted"/>
<comment type="caution">
    <text evidence="3">The sequence shown here is derived from an EMBL/GenBank/DDBJ whole genome shotgun (WGS) entry which is preliminary data.</text>
</comment>
<feature type="compositionally biased region" description="Low complexity" evidence="2">
    <location>
        <begin position="164"/>
        <end position="184"/>
    </location>
</feature>
<evidence type="ECO:0000256" key="2">
    <source>
        <dbReference type="SAM" id="MobiDB-lite"/>
    </source>
</evidence>
<dbReference type="Proteomes" id="UP000650467">
    <property type="component" value="Unassembled WGS sequence"/>
</dbReference>
<evidence type="ECO:0000313" key="3">
    <source>
        <dbReference type="EMBL" id="KAG2442519.1"/>
    </source>
</evidence>
<keyword evidence="1" id="KW-0175">Coiled coil</keyword>